<evidence type="ECO:0000256" key="7">
    <source>
        <dbReference type="ARBA" id="ARBA00023004"/>
    </source>
</evidence>
<sequence>MARDGERSERFDTSLLERRLAGEAGRLASHYQSGFGNSFETEAVPGALPIGRNSPQRPAFGLYAEQLSGSAFTAPRHENRRSWLYRLRPSAGHSPFVLAADRSSDFREPVSPNRLRWSPRTVPVDPDELQDFHDSAIPMLWNGDPEALTGVMVATYSATCNMGARAYFNSDGETLIIPQAGRLLITTELGRIALEPLEVALIPRGLRYKVNLPDGSACGYLVENRGAPFRLPELGPLGANGLAAARDFLTPVAWFEDWDQPHELFQKFGGKLWTTTLDHSPFDVVAWHGNLAPCKYDLRRFNAMGTVSFDHPDPSIYTVLTSPSETPGRANADFVIFPPRWLVGEDTFRPPWFHRNLMSEAMGLIAGAYDAKADGFAPGALSLHNMLNAHGPDVATWQAASDAVLKPHKVNGTMAFMVESCWPFRPTAHAAATAQPDYDAAWSGFPKARLP</sequence>
<evidence type="ECO:0000256" key="4">
    <source>
        <dbReference type="ARBA" id="ARBA00022878"/>
    </source>
</evidence>
<evidence type="ECO:0000256" key="6">
    <source>
        <dbReference type="ARBA" id="ARBA00023002"/>
    </source>
</evidence>
<feature type="binding site" evidence="11">
    <location>
        <position position="390"/>
    </location>
    <ligand>
        <name>Fe cation</name>
        <dbReference type="ChEBI" id="CHEBI:24875"/>
    </ligand>
</feature>
<evidence type="ECO:0000256" key="8">
    <source>
        <dbReference type="ARBA" id="ARBA00023232"/>
    </source>
</evidence>
<dbReference type="SUPFAM" id="SSF51182">
    <property type="entry name" value="RmlC-like cupins"/>
    <property type="match status" value="1"/>
</dbReference>
<evidence type="ECO:0000259" key="13">
    <source>
        <dbReference type="Pfam" id="PF20510"/>
    </source>
</evidence>
<dbReference type="Pfam" id="PF04209">
    <property type="entry name" value="HgmA_C"/>
    <property type="match status" value="1"/>
</dbReference>
<dbReference type="AlphaFoldDB" id="A0A552UJD3"/>
<keyword evidence="4" id="KW-0828">Tyrosine catabolism</keyword>
<gene>
    <name evidence="14" type="ORF">FMM06_02465</name>
</gene>
<evidence type="ECO:0000259" key="12">
    <source>
        <dbReference type="Pfam" id="PF04209"/>
    </source>
</evidence>
<feature type="binding site" evidence="11">
    <location>
        <position position="390"/>
    </location>
    <ligand>
        <name>homogentisate</name>
        <dbReference type="ChEBI" id="CHEBI:16169"/>
    </ligand>
</feature>
<dbReference type="GO" id="GO:0006559">
    <property type="term" value="P:L-phenylalanine catabolic process"/>
    <property type="evidence" value="ECO:0007669"/>
    <property type="project" value="UniProtKB-UniRule"/>
</dbReference>
<dbReference type="FunFam" id="2.60.120.10:FF:000034">
    <property type="entry name" value="Homogentisate 1,2-dioxygenase"/>
    <property type="match status" value="1"/>
</dbReference>
<evidence type="ECO:0000256" key="10">
    <source>
        <dbReference type="PIRSR" id="PIRSR605708-1"/>
    </source>
</evidence>
<comment type="cofactor">
    <cofactor evidence="1 11">
        <name>Fe cation</name>
        <dbReference type="ChEBI" id="CHEBI:24875"/>
    </cofactor>
</comment>
<keyword evidence="8" id="KW-0585">Phenylalanine catabolism</keyword>
<organism evidence="14 15">
    <name type="scientific">Glacieibacterium frigidum</name>
    <dbReference type="NCBI Taxonomy" id="2593303"/>
    <lineage>
        <taxon>Bacteria</taxon>
        <taxon>Pseudomonadati</taxon>
        <taxon>Pseudomonadota</taxon>
        <taxon>Alphaproteobacteria</taxon>
        <taxon>Sphingomonadales</taxon>
        <taxon>Sphingosinicellaceae</taxon>
        <taxon>Glacieibacterium</taxon>
    </lineage>
</organism>
<comment type="similarity">
    <text evidence="2">Belongs to the homogentisate dioxygenase family.</text>
</comment>
<dbReference type="EC" id="1.13.11.5" evidence="9"/>
<dbReference type="GO" id="GO:0006572">
    <property type="term" value="P:L-tyrosine catabolic process"/>
    <property type="evidence" value="ECO:0007669"/>
    <property type="project" value="UniProtKB-UniRule"/>
</dbReference>
<dbReference type="InterPro" id="IPR046451">
    <property type="entry name" value="HgmA_C"/>
</dbReference>
<dbReference type="EMBL" id="VJWA01000001">
    <property type="protein sequence ID" value="TRW18347.1"/>
    <property type="molecule type" value="Genomic_DNA"/>
</dbReference>
<keyword evidence="6 14" id="KW-0560">Oxidoreductase</keyword>
<feature type="binding site" evidence="11">
    <location>
        <position position="354"/>
    </location>
    <ligand>
        <name>Fe cation</name>
        <dbReference type="ChEBI" id="CHEBI:24875"/>
    </ligand>
</feature>
<dbReference type="PANTHER" id="PTHR11056">
    <property type="entry name" value="HOMOGENTISATE 1,2-DIOXYGENASE"/>
    <property type="match status" value="1"/>
</dbReference>
<keyword evidence="7 11" id="KW-0408">Iron</keyword>
<comment type="caution">
    <text evidence="14">The sequence shown here is derived from an EMBL/GenBank/DDBJ whole genome shotgun (WGS) entry which is preliminary data.</text>
</comment>
<evidence type="ECO:0000256" key="11">
    <source>
        <dbReference type="PIRSR" id="PIRSR605708-2"/>
    </source>
</evidence>
<feature type="active site" description="Proton acceptor" evidence="10">
    <location>
        <position position="311"/>
    </location>
</feature>
<dbReference type="Gene3D" id="2.60.120.10">
    <property type="entry name" value="Jelly Rolls"/>
    <property type="match status" value="1"/>
</dbReference>
<dbReference type="InterPro" id="IPR011051">
    <property type="entry name" value="RmlC_Cupin_sf"/>
</dbReference>
<dbReference type="GO" id="GO:0046872">
    <property type="term" value="F:metal ion binding"/>
    <property type="evidence" value="ECO:0007669"/>
    <property type="project" value="UniProtKB-KW"/>
</dbReference>
<dbReference type="OrthoDB" id="9811253at2"/>
<evidence type="ECO:0000256" key="9">
    <source>
        <dbReference type="NCBIfam" id="TIGR01015"/>
    </source>
</evidence>
<dbReference type="GO" id="GO:0004411">
    <property type="term" value="F:homogentisate 1,2-dioxygenase activity"/>
    <property type="evidence" value="ECO:0007669"/>
    <property type="project" value="UniProtKB-UniRule"/>
</dbReference>
<dbReference type="NCBIfam" id="TIGR01015">
    <property type="entry name" value="hmgA"/>
    <property type="match status" value="1"/>
</dbReference>
<dbReference type="InterPro" id="IPR014710">
    <property type="entry name" value="RmlC-like_jellyroll"/>
</dbReference>
<evidence type="ECO:0000256" key="5">
    <source>
        <dbReference type="ARBA" id="ARBA00022964"/>
    </source>
</evidence>
<keyword evidence="3 11" id="KW-0479">Metal-binding</keyword>
<evidence type="ECO:0000256" key="2">
    <source>
        <dbReference type="ARBA" id="ARBA00007757"/>
    </source>
</evidence>
<keyword evidence="15" id="KW-1185">Reference proteome</keyword>
<dbReference type="Pfam" id="PF20510">
    <property type="entry name" value="HgmA_N"/>
    <property type="match status" value="1"/>
</dbReference>
<feature type="domain" description="Homogentisate 1,2-dioxygenase C-terminal" evidence="12">
    <location>
        <begin position="299"/>
        <end position="447"/>
    </location>
</feature>
<feature type="domain" description="Homogentisate 1,2-dioxygenase N-terminal" evidence="13">
    <location>
        <begin position="30"/>
        <end position="298"/>
    </location>
</feature>
<evidence type="ECO:0000313" key="14">
    <source>
        <dbReference type="EMBL" id="TRW18347.1"/>
    </source>
</evidence>
<feature type="binding site" evidence="11">
    <location>
        <position position="369"/>
    </location>
    <ligand>
        <name>homogentisate</name>
        <dbReference type="ChEBI" id="CHEBI:16169"/>
    </ligand>
</feature>
<evidence type="ECO:0000256" key="3">
    <source>
        <dbReference type="ARBA" id="ARBA00022723"/>
    </source>
</evidence>
<accession>A0A552UJD3</accession>
<reference evidence="14 15" key="1">
    <citation type="submission" date="2019-07" db="EMBL/GenBank/DDBJ databases">
        <title>Novel species isolated from glacier.</title>
        <authorList>
            <person name="Liu Q."/>
            <person name="Xin Y.-H."/>
        </authorList>
    </citation>
    <scope>NUCLEOTIDE SEQUENCE [LARGE SCALE GENOMIC DNA]</scope>
    <source>
        <strain evidence="14 15">LB1R16</strain>
    </source>
</reference>
<evidence type="ECO:0000313" key="15">
    <source>
        <dbReference type="Proteomes" id="UP000317894"/>
    </source>
</evidence>
<dbReference type="InterPro" id="IPR046452">
    <property type="entry name" value="HgmA_N"/>
</dbReference>
<dbReference type="GO" id="GO:0005737">
    <property type="term" value="C:cytoplasm"/>
    <property type="evidence" value="ECO:0007669"/>
    <property type="project" value="TreeGrafter"/>
</dbReference>
<dbReference type="InterPro" id="IPR005708">
    <property type="entry name" value="Homogentis_dOase"/>
</dbReference>
<name>A0A552UJD3_9SPHN</name>
<dbReference type="Proteomes" id="UP000317894">
    <property type="component" value="Unassembled WGS sequence"/>
</dbReference>
<dbReference type="PANTHER" id="PTHR11056:SF0">
    <property type="entry name" value="HOMOGENTISATE 1,2-DIOXYGENASE"/>
    <property type="match status" value="1"/>
</dbReference>
<proteinExistence type="inferred from homology"/>
<keyword evidence="5 14" id="KW-0223">Dioxygenase</keyword>
<protein>
    <recommendedName>
        <fullName evidence="9">Homogentisate 1,2-dioxygenase</fullName>
        <ecNumber evidence="9">1.13.11.5</ecNumber>
    </recommendedName>
</protein>
<evidence type="ECO:0000256" key="1">
    <source>
        <dbReference type="ARBA" id="ARBA00001962"/>
    </source>
</evidence>
<feature type="binding site" evidence="11">
    <location>
        <position position="360"/>
    </location>
    <ligand>
        <name>Fe cation</name>
        <dbReference type="ChEBI" id="CHEBI:24875"/>
    </ligand>
</feature>